<comment type="similarity">
    <text evidence="7 10">Belongs to the fluoride channel Fluc/FEX (TC 1.A.43) family.</text>
</comment>
<reference evidence="12 14" key="1">
    <citation type="submission" date="2009-11" db="EMBL/GenBank/DDBJ databases">
        <authorList>
            <person name="Weinstock G."/>
            <person name="Sodergren E."/>
            <person name="Clifton S."/>
            <person name="Fulton L."/>
            <person name="Fulton B."/>
            <person name="Courtney L."/>
            <person name="Fronick C."/>
            <person name="Harrison M."/>
            <person name="Strong C."/>
            <person name="Farmer C."/>
            <person name="Delahaunty K."/>
            <person name="Markovic C."/>
            <person name="Hall O."/>
            <person name="Minx P."/>
            <person name="Tomlinson C."/>
            <person name="Mitreva M."/>
            <person name="Nelson J."/>
            <person name="Hou S."/>
            <person name="Wollam A."/>
            <person name="Pepin K.H."/>
            <person name="Johnson M."/>
            <person name="Bhonagiri V."/>
            <person name="Nash W.E."/>
            <person name="Warren W."/>
            <person name="Chinwalla A."/>
            <person name="Mardis E.R."/>
            <person name="Wilson R.K."/>
        </authorList>
    </citation>
    <scope>NUCLEOTIDE SEQUENCE [LARGE SCALE GENOMIC DNA]</scope>
    <source>
        <strain evidence="12 14">DSM 20093</strain>
    </source>
</reference>
<accession>D1NW35</accession>
<feature type="region of interest" description="Disordered" evidence="11">
    <location>
        <begin position="429"/>
        <end position="494"/>
    </location>
</feature>
<feature type="binding site" evidence="10">
    <location>
        <position position="350"/>
    </location>
    <ligand>
        <name>Na(+)</name>
        <dbReference type="ChEBI" id="CHEBI:29101"/>
        <note>structural</note>
    </ligand>
</feature>
<keyword evidence="10" id="KW-0813">Transport</keyword>
<feature type="region of interest" description="Disordered" evidence="11">
    <location>
        <begin position="1"/>
        <end position="109"/>
    </location>
</feature>
<sequence length="494" mass="51226">MSDNIPSLPDGPDHQEESDQPDMPSAVRHAAQRRSVARASAQSDESRESEDLREQSNSLEQTEASREQAEERLVAHDQFLEDVPADAFDATPDEIRDRNTGKEIPDITEMPVISSMPAFSAGAASIPPLPAAASPSPASPAVAEPSASPASSAAEQGPNAAQDSQEDRQEDDQIFAAPDSFPAGVTSVPAYPHGRPDLSAQPAREFAALAPSNNLSRLPSVTAVFAPVITGTNPTGAAAASAPPKVPLAPLKRVQGKFNPLADLPVYLVVFLGGFVGTALRYLLWLAMPAPASSRGLLIAFHPATFIANMIATFGFAMLSSYISQAIWIRRRSRQLISRGVGMGLCGGFSTLSAMMVEDITAMHNSSIGGLLLYTLMTFICGLAVAWLGSALGLRLTARRAAQAITEIDIDNAPKPAIGVRVPADPAVAGHSAAESAQHAVAADPGAPATDVTDASGQLSALPAGAGTGAVPGEPDPTTDEIPLVADPLTGEVH</sequence>
<evidence type="ECO:0000256" key="4">
    <source>
        <dbReference type="ARBA" id="ARBA00022989"/>
    </source>
</evidence>
<gene>
    <name evidence="10" type="primary">fluC</name>
    <name evidence="10" type="synonym">crcB</name>
    <name evidence="13" type="ORF">BGLCM_0059</name>
    <name evidence="12" type="ORF">BIFGAL_04080</name>
</gene>
<keyword evidence="5 10" id="KW-0472">Membrane</keyword>
<evidence type="ECO:0000256" key="8">
    <source>
        <dbReference type="ARBA" id="ARBA00035585"/>
    </source>
</evidence>
<name>D1NW35_9BIFI</name>
<evidence type="ECO:0000313" key="13">
    <source>
        <dbReference type="EMBL" id="KFI60040.1"/>
    </source>
</evidence>
<feature type="compositionally biased region" description="Basic and acidic residues" evidence="11">
    <location>
        <begin position="44"/>
        <end position="54"/>
    </location>
</feature>
<feature type="transmembrane region" description="Helical" evidence="10">
    <location>
        <begin position="368"/>
        <end position="394"/>
    </location>
</feature>
<feature type="binding site" evidence="10">
    <location>
        <position position="347"/>
    </location>
    <ligand>
        <name>Na(+)</name>
        <dbReference type="ChEBI" id="CHEBI:29101"/>
        <note>structural</note>
    </ligand>
</feature>
<evidence type="ECO:0000256" key="2">
    <source>
        <dbReference type="ARBA" id="ARBA00022475"/>
    </source>
</evidence>
<dbReference type="EMBL" id="ABXB03000004">
    <property type="protein sequence ID" value="EFA22321.1"/>
    <property type="molecule type" value="Genomic_DNA"/>
</dbReference>
<dbReference type="AlphaFoldDB" id="D1NW35"/>
<reference evidence="13 15" key="2">
    <citation type="submission" date="2014-03" db="EMBL/GenBank/DDBJ databases">
        <title>Genomics of Bifidobacteria.</title>
        <authorList>
            <person name="Ventura M."/>
            <person name="Milani C."/>
            <person name="Lugli G.A."/>
        </authorList>
    </citation>
    <scope>NUCLEOTIDE SEQUENCE [LARGE SCALE GENOMIC DNA]</scope>
    <source>
        <strain evidence="13 15">LMG 11596</strain>
    </source>
</reference>
<dbReference type="Proteomes" id="UP000003656">
    <property type="component" value="Unassembled WGS sequence"/>
</dbReference>
<comment type="subcellular location">
    <subcellularLocation>
        <location evidence="1 10">Cell membrane</location>
        <topology evidence="1 10">Multi-pass membrane protein</topology>
    </subcellularLocation>
</comment>
<evidence type="ECO:0000256" key="6">
    <source>
        <dbReference type="ARBA" id="ARBA00023303"/>
    </source>
</evidence>
<evidence type="ECO:0000256" key="11">
    <source>
        <dbReference type="SAM" id="MobiDB-lite"/>
    </source>
</evidence>
<protein>
    <recommendedName>
        <fullName evidence="10">Fluoride-specific ion channel FluC</fullName>
    </recommendedName>
</protein>
<evidence type="ECO:0000256" key="5">
    <source>
        <dbReference type="ARBA" id="ARBA00023136"/>
    </source>
</evidence>
<evidence type="ECO:0000313" key="15">
    <source>
        <dbReference type="Proteomes" id="UP000029074"/>
    </source>
</evidence>
<dbReference type="Pfam" id="PF02537">
    <property type="entry name" value="CRCB"/>
    <property type="match status" value="1"/>
</dbReference>
<keyword evidence="4 10" id="KW-1133">Transmembrane helix</keyword>
<proteinExistence type="inferred from homology"/>
<dbReference type="Proteomes" id="UP000029074">
    <property type="component" value="Unassembled WGS sequence"/>
</dbReference>
<comment type="catalytic activity">
    <reaction evidence="8">
        <text>fluoride(in) = fluoride(out)</text>
        <dbReference type="Rhea" id="RHEA:76159"/>
        <dbReference type="ChEBI" id="CHEBI:17051"/>
    </reaction>
    <physiologicalReaction direction="left-to-right" evidence="8">
        <dbReference type="Rhea" id="RHEA:76160"/>
    </physiologicalReaction>
</comment>
<dbReference type="HAMAP" id="MF_00454">
    <property type="entry name" value="FluC"/>
    <property type="match status" value="1"/>
</dbReference>
<evidence type="ECO:0000256" key="9">
    <source>
        <dbReference type="ARBA" id="ARBA00049940"/>
    </source>
</evidence>
<dbReference type="RefSeq" id="WP_006295539.1">
    <property type="nucleotide sequence ID" value="NZ_ABXB03000004.1"/>
</dbReference>
<evidence type="ECO:0000256" key="1">
    <source>
        <dbReference type="ARBA" id="ARBA00004651"/>
    </source>
</evidence>
<dbReference type="GO" id="GO:0005886">
    <property type="term" value="C:plasma membrane"/>
    <property type="evidence" value="ECO:0007669"/>
    <property type="project" value="UniProtKB-SubCell"/>
</dbReference>
<keyword evidence="3 10" id="KW-0812">Transmembrane</keyword>
<feature type="compositionally biased region" description="Low complexity" evidence="11">
    <location>
        <begin position="129"/>
        <end position="154"/>
    </location>
</feature>
<comment type="function">
    <text evidence="9 10">Fluoride-specific ion channel. Important for reducing fluoride concentration in the cell, thus reducing its toxicity.</text>
</comment>
<keyword evidence="10" id="KW-0479">Metal-binding</keyword>
<evidence type="ECO:0000256" key="10">
    <source>
        <dbReference type="HAMAP-Rule" id="MF_00454"/>
    </source>
</evidence>
<comment type="activity regulation">
    <text evidence="10">Na(+) is not transported, but it plays an essential structural role and its presence is essential for fluoride channel function.</text>
</comment>
<keyword evidence="10" id="KW-0406">Ion transport</keyword>
<evidence type="ECO:0000313" key="14">
    <source>
        <dbReference type="Proteomes" id="UP000003656"/>
    </source>
</evidence>
<keyword evidence="10" id="KW-0915">Sodium</keyword>
<dbReference type="GO" id="GO:0140114">
    <property type="term" value="P:cellular detoxification of fluoride"/>
    <property type="evidence" value="ECO:0007669"/>
    <property type="project" value="UniProtKB-UniRule"/>
</dbReference>
<organism evidence="12 14">
    <name type="scientific">Bifidobacterium gallicum DSM 20093 = LMG 11596</name>
    <dbReference type="NCBI Taxonomy" id="561180"/>
    <lineage>
        <taxon>Bacteria</taxon>
        <taxon>Bacillati</taxon>
        <taxon>Actinomycetota</taxon>
        <taxon>Actinomycetes</taxon>
        <taxon>Bifidobacteriales</taxon>
        <taxon>Bifidobacteriaceae</taxon>
        <taxon>Bifidobacterium</taxon>
    </lineage>
</organism>
<keyword evidence="2 10" id="KW-1003">Cell membrane</keyword>
<keyword evidence="15" id="KW-1185">Reference proteome</keyword>
<keyword evidence="6 10" id="KW-0407">Ion channel</keyword>
<evidence type="ECO:0000256" key="7">
    <source>
        <dbReference type="ARBA" id="ARBA00035120"/>
    </source>
</evidence>
<feature type="transmembrane region" description="Helical" evidence="10">
    <location>
        <begin position="261"/>
        <end position="284"/>
    </location>
</feature>
<dbReference type="GO" id="GO:0046872">
    <property type="term" value="F:metal ion binding"/>
    <property type="evidence" value="ECO:0007669"/>
    <property type="project" value="UniProtKB-KW"/>
</dbReference>
<feature type="region of interest" description="Disordered" evidence="11">
    <location>
        <begin position="129"/>
        <end position="171"/>
    </location>
</feature>
<feature type="transmembrane region" description="Helical" evidence="10">
    <location>
        <begin position="336"/>
        <end position="356"/>
    </location>
</feature>
<dbReference type="InterPro" id="IPR003691">
    <property type="entry name" value="FluC"/>
</dbReference>
<dbReference type="eggNOG" id="COG0239">
    <property type="taxonomic scope" value="Bacteria"/>
</dbReference>
<dbReference type="GO" id="GO:0062054">
    <property type="term" value="F:fluoride channel activity"/>
    <property type="evidence" value="ECO:0007669"/>
    <property type="project" value="UniProtKB-UniRule"/>
</dbReference>
<feature type="compositionally biased region" description="Basic and acidic residues" evidence="11">
    <location>
        <begin position="93"/>
        <end position="105"/>
    </location>
</feature>
<dbReference type="EMBL" id="JGYW01000001">
    <property type="protein sequence ID" value="KFI60040.1"/>
    <property type="molecule type" value="Genomic_DNA"/>
</dbReference>
<comment type="caution">
    <text evidence="12">The sequence shown here is derived from an EMBL/GenBank/DDBJ whole genome shotgun (WGS) entry which is preliminary data.</text>
</comment>
<feature type="compositionally biased region" description="Low complexity" evidence="11">
    <location>
        <begin position="431"/>
        <end position="443"/>
    </location>
</feature>
<feature type="transmembrane region" description="Helical" evidence="10">
    <location>
        <begin position="304"/>
        <end position="324"/>
    </location>
</feature>
<dbReference type="STRING" id="561180.BIFGAL_04080"/>
<feature type="compositionally biased region" description="Basic and acidic residues" evidence="11">
    <location>
        <begin position="63"/>
        <end position="79"/>
    </location>
</feature>
<evidence type="ECO:0000313" key="12">
    <source>
        <dbReference type="EMBL" id="EFA22321.1"/>
    </source>
</evidence>
<evidence type="ECO:0000256" key="3">
    <source>
        <dbReference type="ARBA" id="ARBA00022692"/>
    </source>
</evidence>